<dbReference type="OrthoDB" id="2085311at2"/>
<dbReference type="GO" id="GO:0015740">
    <property type="term" value="P:C4-dicarboxylate transport"/>
    <property type="evidence" value="ECO:0007669"/>
    <property type="project" value="TreeGrafter"/>
</dbReference>
<dbReference type="GO" id="GO:0005886">
    <property type="term" value="C:plasma membrane"/>
    <property type="evidence" value="ECO:0007669"/>
    <property type="project" value="UniProtKB-SubCell"/>
</dbReference>
<evidence type="ECO:0000256" key="6">
    <source>
        <dbReference type="ARBA" id="ARBA00022989"/>
    </source>
</evidence>
<dbReference type="STRING" id="1178482.AR456_00635"/>
<sequence length="174" mass="19236">MSSATVFFSKLLQAIRLLVGAIVILLFIYMSVAVLAQVVGRYLFSYSFSGSSETATFAQIWMVFLGAGLAMKQKLHVGVDLLYTVVPRPLKRFIAFVIMVGGVWFLWTAIAGSERLLQLGQFQTSSALGIPMWIPYMSIPVGIGYFLFEFLVAYVGKIIRPEDVSSAEKEESVS</sequence>
<dbReference type="eggNOG" id="COG3090">
    <property type="taxonomic scope" value="Bacteria"/>
</dbReference>
<reference evidence="11 12" key="1">
    <citation type="submission" date="2013-08" db="EMBL/GenBank/DDBJ databases">
        <title>draft genome of Halomonas huanghegensis, strain BJGMM-B45T.</title>
        <authorList>
            <person name="Miao C."/>
            <person name="Wan Y."/>
            <person name="Jin W."/>
        </authorList>
    </citation>
    <scope>NUCLEOTIDE SEQUENCE [LARGE SCALE GENOMIC DNA]</scope>
    <source>
        <strain evidence="11 12">BJGMM-B45</strain>
    </source>
</reference>
<feature type="domain" description="Tripartite ATP-independent periplasmic transporters DctQ component" evidence="10">
    <location>
        <begin position="30"/>
        <end position="155"/>
    </location>
</feature>
<comment type="subcellular location">
    <subcellularLocation>
        <location evidence="1 9">Cell inner membrane</location>
        <topology evidence="1 9">Multi-pass membrane protein</topology>
    </subcellularLocation>
</comment>
<comment type="similarity">
    <text evidence="8 9">Belongs to the TRAP transporter small permease family.</text>
</comment>
<comment type="subunit">
    <text evidence="9">The complex comprises the extracytoplasmic solute receptor protein and the two transmembrane proteins.</text>
</comment>
<comment type="function">
    <text evidence="9">Part of the tripartite ATP-independent periplasmic (TRAP) transport system.</text>
</comment>
<dbReference type="Proteomes" id="UP000019113">
    <property type="component" value="Unassembled WGS sequence"/>
</dbReference>
<dbReference type="GO" id="GO:0022857">
    <property type="term" value="F:transmembrane transporter activity"/>
    <property type="evidence" value="ECO:0007669"/>
    <property type="project" value="UniProtKB-UniRule"/>
</dbReference>
<protein>
    <recommendedName>
        <fullName evidence="9">TRAP transporter small permease protein</fullName>
    </recommendedName>
</protein>
<feature type="transmembrane region" description="Helical" evidence="9">
    <location>
        <begin position="133"/>
        <end position="155"/>
    </location>
</feature>
<keyword evidence="6 9" id="KW-1133">Transmembrane helix</keyword>
<evidence type="ECO:0000256" key="5">
    <source>
        <dbReference type="ARBA" id="ARBA00022692"/>
    </source>
</evidence>
<evidence type="ECO:0000256" key="7">
    <source>
        <dbReference type="ARBA" id="ARBA00023136"/>
    </source>
</evidence>
<evidence type="ECO:0000256" key="3">
    <source>
        <dbReference type="ARBA" id="ARBA00022475"/>
    </source>
</evidence>
<keyword evidence="5 9" id="KW-0812">Transmembrane</keyword>
<proteinExistence type="inferred from homology"/>
<evidence type="ECO:0000313" key="11">
    <source>
        <dbReference type="EMBL" id="ERL49208.1"/>
    </source>
</evidence>
<comment type="caution">
    <text evidence="11">The sequence shown here is derived from an EMBL/GenBank/DDBJ whole genome shotgun (WGS) entry which is preliminary data.</text>
</comment>
<keyword evidence="3" id="KW-1003">Cell membrane</keyword>
<dbReference type="AlphaFoldDB" id="W1N147"/>
<accession>W1N147</accession>
<name>W1N147_9GAMM</name>
<keyword evidence="7 9" id="KW-0472">Membrane</keyword>
<evidence type="ECO:0000259" key="10">
    <source>
        <dbReference type="Pfam" id="PF04290"/>
    </source>
</evidence>
<feature type="transmembrane region" description="Helical" evidence="9">
    <location>
        <begin position="93"/>
        <end position="113"/>
    </location>
</feature>
<keyword evidence="12" id="KW-1185">Reference proteome</keyword>
<dbReference type="InterPro" id="IPR055348">
    <property type="entry name" value="DctQ"/>
</dbReference>
<dbReference type="PANTHER" id="PTHR35011:SF2">
    <property type="entry name" value="2,3-DIKETO-L-GULONATE TRAP TRANSPORTER SMALL PERMEASE PROTEIN YIAM"/>
    <property type="match status" value="1"/>
</dbReference>
<keyword evidence="2 9" id="KW-0813">Transport</keyword>
<feature type="transmembrane region" description="Helical" evidence="9">
    <location>
        <begin position="55"/>
        <end position="72"/>
    </location>
</feature>
<comment type="caution">
    <text evidence="9">Lacks conserved residue(s) required for the propagation of feature annotation.</text>
</comment>
<evidence type="ECO:0000256" key="2">
    <source>
        <dbReference type="ARBA" id="ARBA00022448"/>
    </source>
</evidence>
<evidence type="ECO:0000256" key="1">
    <source>
        <dbReference type="ARBA" id="ARBA00004429"/>
    </source>
</evidence>
<organism evidence="11 12">
    <name type="scientific">Halomonas huangheensis</name>
    <dbReference type="NCBI Taxonomy" id="1178482"/>
    <lineage>
        <taxon>Bacteria</taxon>
        <taxon>Pseudomonadati</taxon>
        <taxon>Pseudomonadota</taxon>
        <taxon>Gammaproteobacteria</taxon>
        <taxon>Oceanospirillales</taxon>
        <taxon>Halomonadaceae</taxon>
        <taxon>Halomonas</taxon>
    </lineage>
</organism>
<dbReference type="KEGG" id="hhu:AR456_00635"/>
<dbReference type="PANTHER" id="PTHR35011">
    <property type="entry name" value="2,3-DIKETO-L-GULONATE TRAP TRANSPORTER SMALL PERMEASE PROTEIN YIAM"/>
    <property type="match status" value="1"/>
</dbReference>
<dbReference type="EMBL" id="AVBC01000056">
    <property type="protein sequence ID" value="ERL49208.1"/>
    <property type="molecule type" value="Genomic_DNA"/>
</dbReference>
<keyword evidence="4 9" id="KW-0997">Cell inner membrane</keyword>
<dbReference type="RefSeq" id="WP_021821112.1">
    <property type="nucleotide sequence ID" value="NZ_AVBC01000056.1"/>
</dbReference>
<dbReference type="Pfam" id="PF04290">
    <property type="entry name" value="DctQ"/>
    <property type="match status" value="1"/>
</dbReference>
<evidence type="ECO:0000256" key="4">
    <source>
        <dbReference type="ARBA" id="ARBA00022519"/>
    </source>
</evidence>
<evidence type="ECO:0000313" key="12">
    <source>
        <dbReference type="Proteomes" id="UP000019113"/>
    </source>
</evidence>
<evidence type="ECO:0000256" key="8">
    <source>
        <dbReference type="ARBA" id="ARBA00038436"/>
    </source>
</evidence>
<dbReference type="InterPro" id="IPR007387">
    <property type="entry name" value="TRAP_DctQ"/>
</dbReference>
<evidence type="ECO:0000256" key="9">
    <source>
        <dbReference type="RuleBase" id="RU369079"/>
    </source>
</evidence>
<gene>
    <name evidence="11" type="ORF">BJB45_21460</name>
</gene>